<evidence type="ECO:0000313" key="4">
    <source>
        <dbReference type="Proteomes" id="UP000315782"/>
    </source>
</evidence>
<feature type="domain" description="Acyl-CoA thioesterase-like N-terminal HotDog" evidence="1">
    <location>
        <begin position="31"/>
        <end position="107"/>
    </location>
</feature>
<name>A0A520MEW1_9GAMM</name>
<dbReference type="EMBL" id="SHBI01000030">
    <property type="protein sequence ID" value="RZO19730.1"/>
    <property type="molecule type" value="Genomic_DNA"/>
</dbReference>
<dbReference type="Pfam" id="PF20789">
    <property type="entry name" value="4HBT_3C"/>
    <property type="match status" value="1"/>
</dbReference>
<dbReference type="AlphaFoldDB" id="A0A520MEW1"/>
<evidence type="ECO:0000259" key="2">
    <source>
        <dbReference type="Pfam" id="PF20789"/>
    </source>
</evidence>
<gene>
    <name evidence="3" type="ORF">EVA96_03500</name>
</gene>
<sequence length="279" mass="31702">MNQFEQFNKAIQVSEVDKNHYTLKPDTNYFVGNTPHGGYLMAIMHKTLVTVLPHSTAISSSVQYLDRIDDADISIEVEILRISKGTSSGIVKIIQDNRICVTLSGTCSDFEHMKGFDGISTPFPEIFHECDRNKYVKMNYDKISKGFTPSFIQQLNCEIHPDHAWWERASHENAEARCSAFLEMSGGIPDQFALSFYSDILPPVVCNKYGALGWIPTLTLTTHIRQMPTTNELFVDFQASDINKGYFEQDCNIWDLNENLVASSRQLTRILKSEEKLSK</sequence>
<dbReference type="Proteomes" id="UP000315782">
    <property type="component" value="Unassembled WGS sequence"/>
</dbReference>
<evidence type="ECO:0000259" key="1">
    <source>
        <dbReference type="Pfam" id="PF13622"/>
    </source>
</evidence>
<dbReference type="InterPro" id="IPR042171">
    <property type="entry name" value="Acyl-CoA_hotdog"/>
</dbReference>
<dbReference type="PANTHER" id="PTHR38110">
    <property type="entry name" value="CHROMOSOME 23, WHOLE GENOME SHOTGUN SEQUENCE"/>
    <property type="match status" value="1"/>
</dbReference>
<evidence type="ECO:0000313" key="3">
    <source>
        <dbReference type="EMBL" id="RZO19730.1"/>
    </source>
</evidence>
<dbReference type="Pfam" id="PF13622">
    <property type="entry name" value="4HBT_3"/>
    <property type="match status" value="1"/>
</dbReference>
<comment type="caution">
    <text evidence="3">The sequence shown here is derived from an EMBL/GenBank/DDBJ whole genome shotgun (WGS) entry which is preliminary data.</text>
</comment>
<dbReference type="PANTHER" id="PTHR38110:SF1">
    <property type="entry name" value="THIOESTERASE DOMAIN-CONTAINING PROTEIN"/>
    <property type="match status" value="1"/>
</dbReference>
<accession>A0A520MEW1</accession>
<dbReference type="InterPro" id="IPR049450">
    <property type="entry name" value="ACOT8-like_C"/>
</dbReference>
<feature type="domain" description="Acyl-CoA thioesterase-like C-terminal" evidence="2">
    <location>
        <begin position="146"/>
        <end position="268"/>
    </location>
</feature>
<dbReference type="InterPro" id="IPR052389">
    <property type="entry name" value="Sec_Metab_Biosynth-Assoc"/>
</dbReference>
<protein>
    <submittedName>
        <fullName evidence="3">Thioesterase family protein</fullName>
    </submittedName>
</protein>
<organism evidence="3 4">
    <name type="scientific">SAR86 cluster bacterium</name>
    <dbReference type="NCBI Taxonomy" id="2030880"/>
    <lineage>
        <taxon>Bacteria</taxon>
        <taxon>Pseudomonadati</taxon>
        <taxon>Pseudomonadota</taxon>
        <taxon>Gammaproteobacteria</taxon>
        <taxon>SAR86 cluster</taxon>
    </lineage>
</organism>
<dbReference type="Gene3D" id="2.40.160.210">
    <property type="entry name" value="Acyl-CoA thioesterase, double hotdog domain"/>
    <property type="match status" value="1"/>
</dbReference>
<dbReference type="SUPFAM" id="SSF54637">
    <property type="entry name" value="Thioesterase/thiol ester dehydrase-isomerase"/>
    <property type="match status" value="2"/>
</dbReference>
<dbReference type="InterPro" id="IPR049449">
    <property type="entry name" value="TesB_ACOT8-like_N"/>
</dbReference>
<reference evidence="3 4" key="1">
    <citation type="submission" date="2019-02" db="EMBL/GenBank/DDBJ databases">
        <title>Prokaryotic population dynamics and viral predation in marine succession experiment using metagenomics: the confinement effect.</title>
        <authorList>
            <person name="Haro-Moreno J.M."/>
            <person name="Rodriguez-Valera F."/>
            <person name="Lopez-Perez M."/>
        </authorList>
    </citation>
    <scope>NUCLEOTIDE SEQUENCE [LARGE SCALE GENOMIC DNA]</scope>
    <source>
        <strain evidence="3">MED-G163</strain>
    </source>
</reference>
<proteinExistence type="predicted"/>
<dbReference type="InterPro" id="IPR029069">
    <property type="entry name" value="HotDog_dom_sf"/>
</dbReference>